<evidence type="ECO:0000256" key="1">
    <source>
        <dbReference type="ARBA" id="ARBA00004613"/>
    </source>
</evidence>
<name>A0ABS5HT82_9RHOB</name>
<feature type="region of interest" description="Disordered" evidence="3">
    <location>
        <begin position="87"/>
        <end position="110"/>
    </location>
</feature>
<dbReference type="InterPro" id="IPR011049">
    <property type="entry name" value="Serralysin-like_metalloprot_C"/>
</dbReference>
<dbReference type="InterPro" id="IPR001343">
    <property type="entry name" value="Hemolysn_Ca-bd"/>
</dbReference>
<dbReference type="PRINTS" id="PR00313">
    <property type="entry name" value="CABNDNGRPT"/>
</dbReference>
<sequence length="313" mass="32538">MLDDGSDLDNAEDERTDVRETTMVVPEDDNIATFEDNEGLHDDLTGTSTFDIVDLGDGDDYALTGDGNDFILGGAGQDSIDGGLGEDTIHGGAGDDFLGGGDGDGSDWIRGGEGNDVINLGAGLDSNGADIEDYEMVLLEDPENSATYLAQMQAEIEDSDAGNDTISGGAHDDEISDFLGSNLINGQQGSDTIVGLDLYETEGTPDTLLGGHNDDTLIGDDGDVMSGGLDTDRFIVYQSVGNAAVTITDFDPVSEILLVAGDYDTSVTLSFSANGDHAQVMAGDTVLATLENVSVSDLSSDNVMYESETQATP</sequence>
<reference evidence="4 5" key="1">
    <citation type="journal article" date="2021" name="Arch. Microbiol.">
        <title>Thalassobius aquimarinus sp. nov., isolated from the Sea of Japan seashore.</title>
        <authorList>
            <person name="Kurilenko V.V."/>
            <person name="Romanenko L.A."/>
            <person name="Chernysheva N.Y."/>
            <person name="Velansky P.V."/>
            <person name="Tekutyeva L.A."/>
            <person name="Isaeva M.P."/>
            <person name="Mikhailov V.V."/>
        </authorList>
    </citation>
    <scope>NUCLEOTIDE SEQUENCE [LARGE SCALE GENOMIC DNA]</scope>
    <source>
        <strain evidence="4 5">KMM 8518</strain>
    </source>
</reference>
<evidence type="ECO:0000256" key="2">
    <source>
        <dbReference type="ARBA" id="ARBA00022525"/>
    </source>
</evidence>
<accession>A0ABS5HT82</accession>
<dbReference type="InterPro" id="IPR018511">
    <property type="entry name" value="Hemolysin-typ_Ca-bd_CS"/>
</dbReference>
<dbReference type="SUPFAM" id="SSF51120">
    <property type="entry name" value="beta-Roll"/>
    <property type="match status" value="2"/>
</dbReference>
<feature type="compositionally biased region" description="Acidic residues" evidence="3">
    <location>
        <begin position="1"/>
        <end position="15"/>
    </location>
</feature>
<feature type="region of interest" description="Disordered" evidence="3">
    <location>
        <begin position="1"/>
        <end position="21"/>
    </location>
</feature>
<comment type="subcellular location">
    <subcellularLocation>
        <location evidence="1">Secreted</location>
    </subcellularLocation>
</comment>
<keyword evidence="2" id="KW-0964">Secreted</keyword>
<dbReference type="Proteomes" id="UP001195941">
    <property type="component" value="Unassembled WGS sequence"/>
</dbReference>
<dbReference type="RefSeq" id="WP_212701705.1">
    <property type="nucleotide sequence ID" value="NZ_JADMKU010000012.1"/>
</dbReference>
<protein>
    <submittedName>
        <fullName evidence="4">Uncharacterized protein</fullName>
    </submittedName>
</protein>
<evidence type="ECO:0000256" key="3">
    <source>
        <dbReference type="SAM" id="MobiDB-lite"/>
    </source>
</evidence>
<dbReference type="PROSITE" id="PS00330">
    <property type="entry name" value="HEMOLYSIN_CALCIUM"/>
    <property type="match status" value="2"/>
</dbReference>
<feature type="compositionally biased region" description="Gly residues" evidence="3">
    <location>
        <begin position="91"/>
        <end position="103"/>
    </location>
</feature>
<proteinExistence type="predicted"/>
<dbReference type="Pfam" id="PF00353">
    <property type="entry name" value="HemolysinCabind"/>
    <property type="match status" value="5"/>
</dbReference>
<dbReference type="PANTHER" id="PTHR38340">
    <property type="entry name" value="S-LAYER PROTEIN"/>
    <property type="match status" value="1"/>
</dbReference>
<gene>
    <name evidence="4" type="ORF">IT775_13775</name>
</gene>
<dbReference type="EMBL" id="JADMKU010000012">
    <property type="protein sequence ID" value="MBR9652189.1"/>
    <property type="molecule type" value="Genomic_DNA"/>
</dbReference>
<organism evidence="4 5">
    <name type="scientific">Thalassovita aquimarina</name>
    <dbReference type="NCBI Taxonomy" id="2785917"/>
    <lineage>
        <taxon>Bacteria</taxon>
        <taxon>Pseudomonadati</taxon>
        <taxon>Pseudomonadota</taxon>
        <taxon>Alphaproteobacteria</taxon>
        <taxon>Rhodobacterales</taxon>
        <taxon>Roseobacteraceae</taxon>
        <taxon>Thalassovita</taxon>
    </lineage>
</organism>
<keyword evidence="5" id="KW-1185">Reference proteome</keyword>
<dbReference type="InterPro" id="IPR050557">
    <property type="entry name" value="RTX_toxin/Mannuronan_C5-epim"/>
</dbReference>
<dbReference type="Gene3D" id="2.150.10.10">
    <property type="entry name" value="Serralysin-like metalloprotease, C-terminal"/>
    <property type="match status" value="2"/>
</dbReference>
<comment type="caution">
    <text evidence="4">The sequence shown here is derived from an EMBL/GenBank/DDBJ whole genome shotgun (WGS) entry which is preliminary data.</text>
</comment>
<dbReference type="PANTHER" id="PTHR38340:SF1">
    <property type="entry name" value="S-LAYER PROTEIN"/>
    <property type="match status" value="1"/>
</dbReference>
<evidence type="ECO:0000313" key="5">
    <source>
        <dbReference type="Proteomes" id="UP001195941"/>
    </source>
</evidence>
<evidence type="ECO:0000313" key="4">
    <source>
        <dbReference type="EMBL" id="MBR9652189.1"/>
    </source>
</evidence>